<dbReference type="Proteomes" id="UP000823388">
    <property type="component" value="Chromosome 2N"/>
</dbReference>
<sequence>MWRFSRRFLDTVDKILFWIGTSISNSCNYWFDPENRCYWQNKLGQYSLLESVPYHPNKPSPDQFSFLERLRAVGRVFFLVNAVVISPARAEIKQWRVDKLGTPIDLTKEVRKAVVQSLQRSQGILTNGESSLLSHRADDLMWACRQEGMIRPADYGTSSSQKKEKLQVFVILTWHIATGYCEMATSNYLCPRVGTELKHHVDVATTLSKYCAYLLLKKPKLLPGHQYDTRLVFGEVTAEAVATLQGEKNKYIAMARLPTGSGGDTKEDIFHKGVRLGRQLEEMEEGTRWKILADFWAETLLYIAPSDNVEEHVKCLAEGGEFITHLWALLTHAGILDRGERTVGNNNDIENQPATSGDHTEAQPAGMVQQQANLVHNLGGTPSASAAPTEIEETQ</sequence>
<organism evidence="2 3">
    <name type="scientific">Panicum virgatum</name>
    <name type="common">Blackwell switchgrass</name>
    <dbReference type="NCBI Taxonomy" id="38727"/>
    <lineage>
        <taxon>Eukaryota</taxon>
        <taxon>Viridiplantae</taxon>
        <taxon>Streptophyta</taxon>
        <taxon>Embryophyta</taxon>
        <taxon>Tracheophyta</taxon>
        <taxon>Spermatophyta</taxon>
        <taxon>Magnoliopsida</taxon>
        <taxon>Liliopsida</taxon>
        <taxon>Poales</taxon>
        <taxon>Poaceae</taxon>
        <taxon>PACMAD clade</taxon>
        <taxon>Panicoideae</taxon>
        <taxon>Panicodae</taxon>
        <taxon>Paniceae</taxon>
        <taxon>Panicinae</taxon>
        <taxon>Panicum</taxon>
        <taxon>Panicum sect. Hiantes</taxon>
    </lineage>
</organism>
<dbReference type="PANTHER" id="PTHR31325">
    <property type="entry name" value="OS01G0798800 PROTEIN-RELATED"/>
    <property type="match status" value="1"/>
</dbReference>
<dbReference type="InterPro" id="IPR007658">
    <property type="entry name" value="DUF594"/>
</dbReference>
<protein>
    <recommendedName>
        <fullName evidence="4">DUF4220 domain-containing protein</fullName>
    </recommendedName>
</protein>
<evidence type="ECO:0008006" key="4">
    <source>
        <dbReference type="Google" id="ProtNLM"/>
    </source>
</evidence>
<dbReference type="AlphaFoldDB" id="A0A8T0V9F6"/>
<accession>A0A8T0V9F6</accession>
<name>A0A8T0V9F6_PANVG</name>
<gene>
    <name evidence="2" type="ORF">PVAP13_2NG002127</name>
</gene>
<feature type="region of interest" description="Disordered" evidence="1">
    <location>
        <begin position="343"/>
        <end position="364"/>
    </location>
</feature>
<evidence type="ECO:0000313" key="2">
    <source>
        <dbReference type="EMBL" id="KAG2631258.1"/>
    </source>
</evidence>
<reference evidence="2" key="1">
    <citation type="submission" date="2020-05" db="EMBL/GenBank/DDBJ databases">
        <title>WGS assembly of Panicum virgatum.</title>
        <authorList>
            <person name="Lovell J.T."/>
            <person name="Jenkins J."/>
            <person name="Shu S."/>
            <person name="Juenger T.E."/>
            <person name="Schmutz J."/>
        </authorList>
    </citation>
    <scope>NUCLEOTIDE SEQUENCE</scope>
    <source>
        <strain evidence="2">AP13</strain>
    </source>
</reference>
<dbReference type="Pfam" id="PF04578">
    <property type="entry name" value="DUF594"/>
    <property type="match status" value="1"/>
</dbReference>
<feature type="compositionally biased region" description="Polar residues" evidence="1">
    <location>
        <begin position="343"/>
        <end position="357"/>
    </location>
</feature>
<dbReference type="EMBL" id="CM029040">
    <property type="protein sequence ID" value="KAG2631258.1"/>
    <property type="molecule type" value="Genomic_DNA"/>
</dbReference>
<evidence type="ECO:0000256" key="1">
    <source>
        <dbReference type="SAM" id="MobiDB-lite"/>
    </source>
</evidence>
<keyword evidence="3" id="KW-1185">Reference proteome</keyword>
<evidence type="ECO:0000313" key="3">
    <source>
        <dbReference type="Proteomes" id="UP000823388"/>
    </source>
</evidence>
<comment type="caution">
    <text evidence="2">The sequence shown here is derived from an EMBL/GenBank/DDBJ whole genome shotgun (WGS) entry which is preliminary data.</text>
</comment>
<proteinExistence type="predicted"/>